<dbReference type="FunFam" id="3.10.20.90:FF:000046">
    <property type="entry name" value="Homocysteine-responsive endoplasmic reticulum-resident ubiquitin-like domain member 2 protein"/>
    <property type="match status" value="1"/>
</dbReference>
<keyword evidence="3 7" id="KW-1133">Transmembrane helix</keyword>
<dbReference type="InterPro" id="IPR000626">
    <property type="entry name" value="Ubiquitin-like_dom"/>
</dbReference>
<feature type="compositionally biased region" description="Polar residues" evidence="6">
    <location>
        <begin position="91"/>
        <end position="102"/>
    </location>
</feature>
<dbReference type="PROSITE" id="PS50053">
    <property type="entry name" value="UBIQUITIN_2"/>
    <property type="match status" value="1"/>
</dbReference>
<dbReference type="AlphaFoldDB" id="H3ANC9"/>
<dbReference type="EMBL" id="AFYH01163766">
    <property type="status" value="NOT_ANNOTATED_CDS"/>
    <property type="molecule type" value="Genomic_DNA"/>
</dbReference>
<dbReference type="EMBL" id="AFYH01163765">
    <property type="status" value="NOT_ANNOTATED_CDS"/>
    <property type="molecule type" value="Genomic_DNA"/>
</dbReference>
<proteinExistence type="predicted"/>
<evidence type="ECO:0000256" key="4">
    <source>
        <dbReference type="ARBA" id="ARBA00023136"/>
    </source>
</evidence>
<reference evidence="10" key="1">
    <citation type="submission" date="2011-08" db="EMBL/GenBank/DDBJ databases">
        <title>The draft genome of Latimeria chalumnae.</title>
        <authorList>
            <person name="Di Palma F."/>
            <person name="Alfoldi J."/>
            <person name="Johnson J."/>
            <person name="Berlin A."/>
            <person name="Gnerre S."/>
            <person name="Jaffe D."/>
            <person name="MacCallum I."/>
            <person name="Young S."/>
            <person name="Walker B.J."/>
            <person name="Lander E."/>
            <person name="Lindblad-Toh K."/>
        </authorList>
    </citation>
    <scope>NUCLEOTIDE SEQUENCE [LARGE SCALE GENOMIC DNA]</scope>
    <source>
        <strain evidence="10">Wild caught</strain>
    </source>
</reference>
<dbReference type="STRING" id="7897.ENSLACP00000011150"/>
<organism evidence="9 10">
    <name type="scientific">Latimeria chalumnae</name>
    <name type="common">Coelacanth</name>
    <dbReference type="NCBI Taxonomy" id="7897"/>
    <lineage>
        <taxon>Eukaryota</taxon>
        <taxon>Metazoa</taxon>
        <taxon>Chordata</taxon>
        <taxon>Craniata</taxon>
        <taxon>Vertebrata</taxon>
        <taxon>Euteleostomi</taxon>
        <taxon>Coelacanthiformes</taxon>
        <taxon>Coelacanthidae</taxon>
        <taxon>Latimeria</taxon>
    </lineage>
</organism>
<dbReference type="InterPro" id="IPR029071">
    <property type="entry name" value="Ubiquitin-like_domsf"/>
</dbReference>
<dbReference type="GO" id="GO:0006511">
    <property type="term" value="P:ubiquitin-dependent protein catabolic process"/>
    <property type="evidence" value="ECO:0007669"/>
    <property type="project" value="TreeGrafter"/>
</dbReference>
<accession>H3ANC9</accession>
<dbReference type="GO" id="GO:1904292">
    <property type="term" value="P:regulation of ERAD pathway"/>
    <property type="evidence" value="ECO:0007669"/>
    <property type="project" value="TreeGrafter"/>
</dbReference>
<gene>
    <name evidence="9" type="primary">HERPUD1</name>
</gene>
<dbReference type="EMBL" id="AFYH01163768">
    <property type="status" value="NOT_ANNOTATED_CDS"/>
    <property type="molecule type" value="Genomic_DNA"/>
</dbReference>
<sequence>MASDMWREDGGPVTLVIKSPNLKFEDQEVRGASFSWTVRRLKTHLAQVYPSHPGENEQKLIYSGKLLLDHLQLKDVLRKGEDRHTLHLVCSNRNSQRSSEQPATIKVTETKEQPAPSASTHEVLTSTSVHGDGLRHRSDPQNLPPAQGTTVGDVGTDHQTPELTGFAAYTMYSPQQLFWLQQMYARQYYMQYQAAVAAAAITPPSTSFQQIPVVPPPAPPALPNQVPAVNLPVNQNVVPAQPNNPAGNQNLRMNAQGGPLMDEDEDVNRDWLDWMYTFARVSIFLSILYFYSSVGRFIMVMSTMILMYLQHVGWLPFRERPVPPEANQVPAAVENQVRNNPVDPVPSNAMHCCNIFYLFDHEPEAPTYASTAWVFFKTFFASLIPEGPPAVAN</sequence>
<evidence type="ECO:0000313" key="9">
    <source>
        <dbReference type="Ensembl" id="ENSLACP00000011150.1"/>
    </source>
</evidence>
<evidence type="ECO:0000256" key="7">
    <source>
        <dbReference type="SAM" id="Phobius"/>
    </source>
</evidence>
<evidence type="ECO:0000256" key="1">
    <source>
        <dbReference type="ARBA" id="ARBA00004370"/>
    </source>
</evidence>
<dbReference type="InterPro" id="IPR039751">
    <property type="entry name" value="HERPUD1/2"/>
</dbReference>
<dbReference type="GO" id="GO:0005789">
    <property type="term" value="C:endoplasmic reticulum membrane"/>
    <property type="evidence" value="ECO:0007669"/>
    <property type="project" value="TreeGrafter"/>
</dbReference>
<evidence type="ECO:0000256" key="5">
    <source>
        <dbReference type="ARBA" id="ARBA00023230"/>
    </source>
</evidence>
<dbReference type="GO" id="GO:0032469">
    <property type="term" value="P:endoplasmic reticulum calcium ion homeostasis"/>
    <property type="evidence" value="ECO:0007669"/>
    <property type="project" value="TreeGrafter"/>
</dbReference>
<reference evidence="9" key="2">
    <citation type="submission" date="2025-08" db="UniProtKB">
        <authorList>
            <consortium name="Ensembl"/>
        </authorList>
    </citation>
    <scope>IDENTIFICATION</scope>
</reference>
<dbReference type="Proteomes" id="UP000008672">
    <property type="component" value="Unassembled WGS sequence"/>
</dbReference>
<dbReference type="SUPFAM" id="SSF54236">
    <property type="entry name" value="Ubiquitin-like"/>
    <property type="match status" value="1"/>
</dbReference>
<dbReference type="FunCoup" id="H3ANC9">
    <property type="interactions" value="942"/>
</dbReference>
<dbReference type="Bgee" id="ENSLACG00000009812">
    <property type="expression patterns" value="Expressed in pelvic fin and 5 other cell types or tissues"/>
</dbReference>
<keyword evidence="2 7" id="KW-0812">Transmembrane</keyword>
<dbReference type="PANTHER" id="PTHR12943:SF7">
    <property type="entry name" value="HOMOCYSTEINE-RESPONSIVE ENDOPLASMIC RETICULUM-RESIDENT UBIQUITIN-LIKE DOMAIN MEMBER 1 PROTEIN"/>
    <property type="match status" value="1"/>
</dbReference>
<comment type="subcellular location">
    <subcellularLocation>
        <location evidence="1">Membrane</location>
    </subcellularLocation>
</comment>
<protein>
    <submittedName>
        <fullName evidence="9">Homocysteine inducible ER protein with ubiquitin like domain 1</fullName>
    </submittedName>
</protein>
<keyword evidence="10" id="KW-1185">Reference proteome</keyword>
<dbReference type="GO" id="GO:1902236">
    <property type="term" value="P:negative regulation of endoplasmic reticulum stress-induced intrinsic apoptotic signaling pathway"/>
    <property type="evidence" value="ECO:0007669"/>
    <property type="project" value="TreeGrafter"/>
</dbReference>
<evidence type="ECO:0000259" key="8">
    <source>
        <dbReference type="PROSITE" id="PS50053"/>
    </source>
</evidence>
<dbReference type="GO" id="GO:0030968">
    <property type="term" value="P:endoplasmic reticulum unfolded protein response"/>
    <property type="evidence" value="ECO:0007669"/>
    <property type="project" value="TreeGrafter"/>
</dbReference>
<feature type="compositionally biased region" description="Polar residues" evidence="6">
    <location>
        <begin position="116"/>
        <end position="129"/>
    </location>
</feature>
<dbReference type="PANTHER" id="PTHR12943">
    <property type="entry name" value="HOMOCYSTEINE-RESPONSIVE ENDOPLASMIC RETICULUM-RESIDENT UNIQUITIN-LIKE DOMAIN HERPUD PROTEIN FAMILY MEMBER"/>
    <property type="match status" value="1"/>
</dbReference>
<name>H3ANC9_LATCH</name>
<dbReference type="OMA" id="MSTAWVF"/>
<keyword evidence="4 7" id="KW-0472">Membrane</keyword>
<dbReference type="Gene3D" id="3.10.20.90">
    <property type="entry name" value="Phosphatidylinositol 3-kinase Catalytic Subunit, Chain A, domain 1"/>
    <property type="match status" value="1"/>
</dbReference>
<feature type="transmembrane region" description="Helical" evidence="7">
    <location>
        <begin position="271"/>
        <end position="291"/>
    </location>
</feature>
<reference evidence="9" key="3">
    <citation type="submission" date="2025-09" db="UniProtKB">
        <authorList>
            <consortium name="Ensembl"/>
        </authorList>
    </citation>
    <scope>IDENTIFICATION</scope>
</reference>
<dbReference type="CDD" id="cd17118">
    <property type="entry name" value="Ubl_HERP1"/>
    <property type="match status" value="1"/>
</dbReference>
<evidence type="ECO:0000313" key="10">
    <source>
        <dbReference type="Proteomes" id="UP000008672"/>
    </source>
</evidence>
<dbReference type="SMART" id="SM00213">
    <property type="entry name" value="UBQ"/>
    <property type="match status" value="1"/>
</dbReference>
<evidence type="ECO:0000256" key="3">
    <source>
        <dbReference type="ARBA" id="ARBA00022989"/>
    </source>
</evidence>
<dbReference type="Pfam" id="PF00240">
    <property type="entry name" value="ubiquitin"/>
    <property type="match status" value="1"/>
</dbReference>
<dbReference type="GO" id="GO:0044325">
    <property type="term" value="F:transmembrane transporter binding"/>
    <property type="evidence" value="ECO:0007669"/>
    <property type="project" value="TreeGrafter"/>
</dbReference>
<dbReference type="GeneTree" id="ENSGT00390000017671"/>
<evidence type="ECO:0000256" key="2">
    <source>
        <dbReference type="ARBA" id="ARBA00022692"/>
    </source>
</evidence>
<dbReference type="InParanoid" id="H3ANC9"/>
<dbReference type="Ensembl" id="ENSLACT00000011233.1">
    <property type="protein sequence ID" value="ENSLACP00000011150.1"/>
    <property type="gene ID" value="ENSLACG00000009812.2"/>
</dbReference>
<dbReference type="EMBL" id="AFYH01163767">
    <property type="status" value="NOT_ANNOTATED_CDS"/>
    <property type="molecule type" value="Genomic_DNA"/>
</dbReference>
<evidence type="ECO:0000256" key="6">
    <source>
        <dbReference type="SAM" id="MobiDB-lite"/>
    </source>
</evidence>
<feature type="region of interest" description="Disordered" evidence="6">
    <location>
        <begin position="91"/>
        <end position="159"/>
    </location>
</feature>
<keyword evidence="5" id="KW-0834">Unfolded protein response</keyword>
<feature type="domain" description="Ubiquitin-like" evidence="8">
    <location>
        <begin position="13"/>
        <end position="75"/>
    </location>
</feature>
<dbReference type="EMBL" id="AFYH01163764">
    <property type="status" value="NOT_ANNOTATED_CDS"/>
    <property type="molecule type" value="Genomic_DNA"/>
</dbReference>
<dbReference type="eggNOG" id="KOG4583">
    <property type="taxonomic scope" value="Eukaryota"/>
</dbReference>